<feature type="non-terminal residue" evidence="2">
    <location>
        <position position="179"/>
    </location>
</feature>
<dbReference type="InterPro" id="IPR002083">
    <property type="entry name" value="MATH/TRAF_dom"/>
</dbReference>
<gene>
    <name evidence="2" type="ORF">PMAYCL1PPCAC_25548</name>
</gene>
<dbReference type="Gene3D" id="2.60.210.10">
    <property type="entry name" value="Apoptosis, Tumor Necrosis Factor Receptor Associated Protein 2, Chain A"/>
    <property type="match status" value="1"/>
</dbReference>
<dbReference type="SUPFAM" id="SSF49599">
    <property type="entry name" value="TRAF domain-like"/>
    <property type="match status" value="1"/>
</dbReference>
<protein>
    <recommendedName>
        <fullName evidence="1">BTB domain-containing protein</fullName>
    </recommendedName>
</protein>
<name>A0AAN5D2F8_9BILA</name>
<dbReference type="InterPro" id="IPR000210">
    <property type="entry name" value="BTB/POZ_dom"/>
</dbReference>
<dbReference type="PANTHER" id="PTHR47022:SF1">
    <property type="entry name" value="BTB AND MATH DOMAIN-CONTAINING PROTEIN 36-RELATED"/>
    <property type="match status" value="1"/>
</dbReference>
<dbReference type="AlphaFoldDB" id="A0AAN5D2F8"/>
<dbReference type="Gene3D" id="3.30.710.10">
    <property type="entry name" value="Potassium Channel Kv1.1, Chain A"/>
    <property type="match status" value="1"/>
</dbReference>
<feature type="domain" description="BTB" evidence="1">
    <location>
        <begin position="144"/>
        <end position="179"/>
    </location>
</feature>
<evidence type="ECO:0000313" key="3">
    <source>
        <dbReference type="Proteomes" id="UP001328107"/>
    </source>
</evidence>
<evidence type="ECO:0000313" key="2">
    <source>
        <dbReference type="EMBL" id="GMR55353.1"/>
    </source>
</evidence>
<sequence>NSNFVLQWVINNTRAIHAAGKAESDEFNKRGFKWNAALDMLNSNADLTLRCCLDHKGPWKCEAEVDVFFHTLSGRHHYIVKHRLDFDRENNSIDMPKSFNWDVLTHRHFNINDTFTVDFHLRILNSERREINLPSFLDAPNRMSNVILKIGNNKLHVSKEYLAVQSPVFETLFFGDFAE</sequence>
<organism evidence="2 3">
    <name type="scientific">Pristionchus mayeri</name>
    <dbReference type="NCBI Taxonomy" id="1317129"/>
    <lineage>
        <taxon>Eukaryota</taxon>
        <taxon>Metazoa</taxon>
        <taxon>Ecdysozoa</taxon>
        <taxon>Nematoda</taxon>
        <taxon>Chromadorea</taxon>
        <taxon>Rhabditida</taxon>
        <taxon>Rhabditina</taxon>
        <taxon>Diplogasteromorpha</taxon>
        <taxon>Diplogasteroidea</taxon>
        <taxon>Neodiplogasteridae</taxon>
        <taxon>Pristionchus</taxon>
    </lineage>
</organism>
<dbReference type="Pfam" id="PF00651">
    <property type="entry name" value="BTB"/>
    <property type="match status" value="1"/>
</dbReference>
<accession>A0AAN5D2F8</accession>
<proteinExistence type="predicted"/>
<dbReference type="PANTHER" id="PTHR47022">
    <property type="entry name" value="BTB AND MATH DOMAIN-CONTAINING PROTEIN 36-RELATED"/>
    <property type="match status" value="1"/>
</dbReference>
<comment type="caution">
    <text evidence="2">The sequence shown here is derived from an EMBL/GenBank/DDBJ whole genome shotgun (WGS) entry which is preliminary data.</text>
</comment>
<reference evidence="3" key="1">
    <citation type="submission" date="2022-10" db="EMBL/GenBank/DDBJ databases">
        <title>Genome assembly of Pristionchus species.</title>
        <authorList>
            <person name="Yoshida K."/>
            <person name="Sommer R.J."/>
        </authorList>
    </citation>
    <scope>NUCLEOTIDE SEQUENCE [LARGE SCALE GENOMIC DNA]</scope>
    <source>
        <strain evidence="3">RS5460</strain>
    </source>
</reference>
<dbReference type="InterPro" id="IPR008974">
    <property type="entry name" value="TRAF-like"/>
</dbReference>
<dbReference type="InterPro" id="IPR011333">
    <property type="entry name" value="SKP1/BTB/POZ_sf"/>
</dbReference>
<dbReference type="SUPFAM" id="SSF54695">
    <property type="entry name" value="POZ domain"/>
    <property type="match status" value="1"/>
</dbReference>
<dbReference type="PROSITE" id="PS50097">
    <property type="entry name" value="BTB"/>
    <property type="match status" value="1"/>
</dbReference>
<dbReference type="Proteomes" id="UP001328107">
    <property type="component" value="Unassembled WGS sequence"/>
</dbReference>
<dbReference type="CDD" id="cd00121">
    <property type="entry name" value="MATH"/>
    <property type="match status" value="1"/>
</dbReference>
<dbReference type="Pfam" id="PF00917">
    <property type="entry name" value="MATH"/>
    <property type="match status" value="1"/>
</dbReference>
<dbReference type="EMBL" id="BTRK01000005">
    <property type="protein sequence ID" value="GMR55353.1"/>
    <property type="molecule type" value="Genomic_DNA"/>
</dbReference>
<feature type="non-terminal residue" evidence="2">
    <location>
        <position position="1"/>
    </location>
</feature>
<evidence type="ECO:0000259" key="1">
    <source>
        <dbReference type="PROSITE" id="PS50097"/>
    </source>
</evidence>
<keyword evidence="3" id="KW-1185">Reference proteome</keyword>